<keyword evidence="2" id="KW-0812">Transmembrane</keyword>
<evidence type="ECO:0000256" key="2">
    <source>
        <dbReference type="SAM" id="Phobius"/>
    </source>
</evidence>
<dbReference type="RefSeq" id="WP_346183820.1">
    <property type="nucleotide sequence ID" value="NZ_BAABCE010000010.1"/>
</dbReference>
<dbReference type="Proteomes" id="UP001500707">
    <property type="component" value="Unassembled WGS sequence"/>
</dbReference>
<dbReference type="EMBL" id="BAABCE010000010">
    <property type="protein sequence ID" value="GAA3564190.1"/>
    <property type="molecule type" value="Genomic_DNA"/>
</dbReference>
<comment type="caution">
    <text evidence="3">The sequence shown here is derived from an EMBL/GenBank/DDBJ whole genome shotgun (WGS) entry which is preliminary data.</text>
</comment>
<protein>
    <submittedName>
        <fullName evidence="3">Uncharacterized protein</fullName>
    </submittedName>
</protein>
<feature type="transmembrane region" description="Helical" evidence="2">
    <location>
        <begin position="36"/>
        <end position="64"/>
    </location>
</feature>
<name>A0ABP6XAP5_9ACTN</name>
<sequence length="66" mass="7315">MRQLGGTHPHGPKQEQQMDPAPTPPRTRRPHAWRRLARITALSALRGAAAAVGSGAVTVVIWWWQK</sequence>
<accession>A0ABP6XAP5</accession>
<feature type="region of interest" description="Disordered" evidence="1">
    <location>
        <begin position="1"/>
        <end position="31"/>
    </location>
</feature>
<evidence type="ECO:0000256" key="1">
    <source>
        <dbReference type="SAM" id="MobiDB-lite"/>
    </source>
</evidence>
<proteinExistence type="predicted"/>
<gene>
    <name evidence="3" type="ORF">GCM10022295_53090</name>
</gene>
<keyword evidence="2" id="KW-0472">Membrane</keyword>
<keyword evidence="4" id="KW-1185">Reference proteome</keyword>
<reference evidence="4" key="1">
    <citation type="journal article" date="2019" name="Int. J. Syst. Evol. Microbiol.">
        <title>The Global Catalogue of Microorganisms (GCM) 10K type strain sequencing project: providing services to taxonomists for standard genome sequencing and annotation.</title>
        <authorList>
            <consortium name="The Broad Institute Genomics Platform"/>
            <consortium name="The Broad Institute Genome Sequencing Center for Infectious Disease"/>
            <person name="Wu L."/>
            <person name="Ma J."/>
        </authorList>
    </citation>
    <scope>NUCLEOTIDE SEQUENCE [LARGE SCALE GENOMIC DNA]</scope>
    <source>
        <strain evidence="4">JCM 17656</strain>
    </source>
</reference>
<organism evidence="3 4">
    <name type="scientific">Streptomyces osmaniensis</name>
    <dbReference type="NCBI Taxonomy" id="593134"/>
    <lineage>
        <taxon>Bacteria</taxon>
        <taxon>Bacillati</taxon>
        <taxon>Actinomycetota</taxon>
        <taxon>Actinomycetes</taxon>
        <taxon>Kitasatosporales</taxon>
        <taxon>Streptomycetaceae</taxon>
        <taxon>Streptomyces</taxon>
    </lineage>
</organism>
<evidence type="ECO:0000313" key="3">
    <source>
        <dbReference type="EMBL" id="GAA3564190.1"/>
    </source>
</evidence>
<evidence type="ECO:0000313" key="4">
    <source>
        <dbReference type="Proteomes" id="UP001500707"/>
    </source>
</evidence>
<keyword evidence="2" id="KW-1133">Transmembrane helix</keyword>